<feature type="compositionally biased region" description="Low complexity" evidence="1">
    <location>
        <begin position="1"/>
        <end position="19"/>
    </location>
</feature>
<evidence type="ECO:0000313" key="4">
    <source>
        <dbReference type="Proteomes" id="UP000027002"/>
    </source>
</evidence>
<dbReference type="EMBL" id="CP072753">
    <property type="protein sequence ID" value="QUC17177.1"/>
    <property type="molecule type" value="Genomic_DNA"/>
</dbReference>
<feature type="transmembrane region" description="Helical" evidence="2">
    <location>
        <begin position="62"/>
        <end position="79"/>
    </location>
</feature>
<gene>
    <name evidence="3" type="ORF">UV8b_01418</name>
</gene>
<sequence length="342" mass="39451">MAPARRTLAAAKASKSSRANGSLPTPFKPPPDVLQPFIEGLSEDHVYITHVDSKPASFKRKIFLVPVAMNLAVCFVFLWRMRYIAPWYWKIVQSGFGWPNDMTFAVASSSWKDFAWEVLKRGITMFIDFVLFVFVWPWPVEFAMGQAHGNPVLWRYSVGFRDKEIYVRRSRDWDRAVDDIFRDGESNKMLFAHISKATSPMRQEQKTGYLLMDGQWNLDWAAMIHAHEMVDGKVAALDAFKNVVLVHHKDFGWMCYDLKASIAADEDEKRRKVFAFRNALAEIGKEDVFYRWVEMVQFDATQPGGFGPEQQEATAKKIRDLFEKANVNFDELWQEAVGEAKL</sequence>
<dbReference type="Proteomes" id="UP000027002">
    <property type="component" value="Chromosome 1"/>
</dbReference>
<dbReference type="RefSeq" id="XP_042994850.1">
    <property type="nucleotide sequence ID" value="XM_043138916.1"/>
</dbReference>
<proteinExistence type="predicted"/>
<evidence type="ECO:0000313" key="3">
    <source>
        <dbReference type="EMBL" id="QUC17177.1"/>
    </source>
</evidence>
<dbReference type="OrthoDB" id="5421757at2759"/>
<accession>A0A8E5MEZ3</accession>
<dbReference type="KEGG" id="uvi:66062196"/>
<dbReference type="GeneID" id="66062196"/>
<protein>
    <submittedName>
        <fullName evidence="3">Uncharacterized protein</fullName>
    </submittedName>
</protein>
<feature type="region of interest" description="Disordered" evidence="1">
    <location>
        <begin position="1"/>
        <end position="29"/>
    </location>
</feature>
<dbReference type="AlphaFoldDB" id="A0A8E5MEZ3"/>
<evidence type="ECO:0000256" key="1">
    <source>
        <dbReference type="SAM" id="MobiDB-lite"/>
    </source>
</evidence>
<evidence type="ECO:0000256" key="2">
    <source>
        <dbReference type="SAM" id="Phobius"/>
    </source>
</evidence>
<name>A0A8E5MEZ3_USTVR</name>
<reference evidence="3" key="1">
    <citation type="submission" date="2020-03" db="EMBL/GenBank/DDBJ databases">
        <title>A mixture of massive structural variations and highly conserved coding sequences in Ustilaginoidea virens genome.</title>
        <authorList>
            <person name="Zhang K."/>
            <person name="Zhao Z."/>
            <person name="Zhang Z."/>
            <person name="Li Y."/>
            <person name="Hsiang T."/>
            <person name="Sun W."/>
        </authorList>
    </citation>
    <scope>NUCLEOTIDE SEQUENCE</scope>
    <source>
        <strain evidence="3">UV-8b</strain>
    </source>
</reference>
<keyword evidence="4" id="KW-1185">Reference proteome</keyword>
<keyword evidence="2" id="KW-0812">Transmembrane</keyword>
<keyword evidence="2" id="KW-1133">Transmembrane helix</keyword>
<organism evidence="3 4">
    <name type="scientific">Ustilaginoidea virens</name>
    <name type="common">Rice false smut fungus</name>
    <name type="synonym">Villosiclava virens</name>
    <dbReference type="NCBI Taxonomy" id="1159556"/>
    <lineage>
        <taxon>Eukaryota</taxon>
        <taxon>Fungi</taxon>
        <taxon>Dikarya</taxon>
        <taxon>Ascomycota</taxon>
        <taxon>Pezizomycotina</taxon>
        <taxon>Sordariomycetes</taxon>
        <taxon>Hypocreomycetidae</taxon>
        <taxon>Hypocreales</taxon>
        <taxon>Clavicipitaceae</taxon>
        <taxon>Ustilaginoidea</taxon>
    </lineage>
</organism>
<keyword evidence="2" id="KW-0472">Membrane</keyword>